<reference evidence="8" key="2">
    <citation type="submission" date="2017-05" db="UniProtKB">
        <authorList>
            <consortium name="EnsemblMetazoa"/>
        </authorList>
    </citation>
    <scope>IDENTIFICATION</scope>
</reference>
<keyword evidence="3 4" id="KW-0326">Glycosidase</keyword>
<dbReference type="InterPro" id="IPR013780">
    <property type="entry name" value="Glyco_hydro_b"/>
</dbReference>
<dbReference type="InterPro" id="IPR041036">
    <property type="entry name" value="GH5_C"/>
</dbReference>
<dbReference type="InParanoid" id="A0A1X7VLM5"/>
<accession>A0A1X7VLM5</accession>
<proteinExistence type="inferred from homology"/>
<dbReference type="PANTHER" id="PTHR31308:SF3">
    <property type="entry name" value="ENDOGLYCOCERAMIDASE"/>
    <property type="match status" value="1"/>
</dbReference>
<dbReference type="GO" id="GO:1901136">
    <property type="term" value="P:carbohydrate derivative catabolic process"/>
    <property type="evidence" value="ECO:0007669"/>
    <property type="project" value="UniProtKB-ARBA"/>
</dbReference>
<name>A0A1X7VLM5_AMPQE</name>
<keyword evidence="5" id="KW-0732">Signal</keyword>
<dbReference type="GO" id="GO:0004553">
    <property type="term" value="F:hydrolase activity, hydrolyzing O-glycosyl compounds"/>
    <property type="evidence" value="ECO:0007669"/>
    <property type="project" value="InterPro"/>
</dbReference>
<dbReference type="EnsemblMetazoa" id="Aqu2.1.40794_001">
    <property type="protein sequence ID" value="Aqu2.1.40794_001"/>
    <property type="gene ID" value="Aqu2.1.40794"/>
</dbReference>
<evidence type="ECO:0000313" key="9">
    <source>
        <dbReference type="Proteomes" id="UP000007879"/>
    </source>
</evidence>
<dbReference type="OrthoDB" id="1887033at2759"/>
<feature type="signal peptide" evidence="5">
    <location>
        <begin position="1"/>
        <end position="19"/>
    </location>
</feature>
<dbReference type="SUPFAM" id="SSF51445">
    <property type="entry name" value="(Trans)glycosidases"/>
    <property type="match status" value="1"/>
</dbReference>
<dbReference type="Gene3D" id="3.20.20.80">
    <property type="entry name" value="Glycosidases"/>
    <property type="match status" value="1"/>
</dbReference>
<evidence type="ECO:0000259" key="7">
    <source>
        <dbReference type="Pfam" id="PF18564"/>
    </source>
</evidence>
<reference evidence="9" key="1">
    <citation type="journal article" date="2010" name="Nature">
        <title>The Amphimedon queenslandica genome and the evolution of animal complexity.</title>
        <authorList>
            <person name="Srivastava M."/>
            <person name="Simakov O."/>
            <person name="Chapman J."/>
            <person name="Fahey B."/>
            <person name="Gauthier M.E."/>
            <person name="Mitros T."/>
            <person name="Richards G.S."/>
            <person name="Conaco C."/>
            <person name="Dacre M."/>
            <person name="Hellsten U."/>
            <person name="Larroux C."/>
            <person name="Putnam N.H."/>
            <person name="Stanke M."/>
            <person name="Adamska M."/>
            <person name="Darling A."/>
            <person name="Degnan S.M."/>
            <person name="Oakley T.H."/>
            <person name="Plachetzki D.C."/>
            <person name="Zhai Y."/>
            <person name="Adamski M."/>
            <person name="Calcino A."/>
            <person name="Cummins S.F."/>
            <person name="Goodstein D.M."/>
            <person name="Harris C."/>
            <person name="Jackson D.J."/>
            <person name="Leys S.P."/>
            <person name="Shu S."/>
            <person name="Woodcroft B.J."/>
            <person name="Vervoort M."/>
            <person name="Kosik K.S."/>
            <person name="Manning G."/>
            <person name="Degnan B.M."/>
            <person name="Rokhsar D.S."/>
        </authorList>
    </citation>
    <scope>NUCLEOTIDE SEQUENCE [LARGE SCALE GENOMIC DNA]</scope>
</reference>
<dbReference type="KEGG" id="aqu:100634050"/>
<evidence type="ECO:0000256" key="1">
    <source>
        <dbReference type="ARBA" id="ARBA00005641"/>
    </source>
</evidence>
<dbReference type="AlphaFoldDB" id="A0A1X7VLM5"/>
<dbReference type="EnsemblMetazoa" id="XM_020008707.1">
    <property type="protein sequence ID" value="XP_019864266.1"/>
    <property type="gene ID" value="LOC100634050"/>
</dbReference>
<evidence type="ECO:0000256" key="4">
    <source>
        <dbReference type="RuleBase" id="RU361153"/>
    </source>
</evidence>
<dbReference type="Pfam" id="PF00150">
    <property type="entry name" value="Cellulase"/>
    <property type="match status" value="1"/>
</dbReference>
<dbReference type="Gene3D" id="2.60.40.1180">
    <property type="entry name" value="Golgi alpha-mannosidase II"/>
    <property type="match status" value="1"/>
</dbReference>
<comment type="similarity">
    <text evidence="1 4">Belongs to the glycosyl hydrolase 5 (cellulase A) family.</text>
</comment>
<dbReference type="InterPro" id="IPR001547">
    <property type="entry name" value="Glyco_hydro_5"/>
</dbReference>
<protein>
    <recommendedName>
        <fullName evidence="10">Glycoside hydrolase family 5 domain-containing protein</fullName>
    </recommendedName>
</protein>
<dbReference type="PANTHER" id="PTHR31308">
    <property type="match status" value="1"/>
</dbReference>
<sequence length="490" mass="55484">MMFCYYVLLLLQLFSVGLSSAQDQIECYNVNTTTNKMVDNFGRERYFHGINVVVKGPPWIPNTQKFSSDWSFTDEDMKLLNELGVNVVRLGMMWPGAEPVKDQFNETYFSIAKDIVNKAANYSINILLDMHQDVLSARFCGEGVPDWIIDPEVAKNFPEPLSRPYIVDNATGHPTSEDCAKHAWAEYYPTEATSAMFQQIYDNKNGLLDELKEFWVKVATEFQNFSNVVGYELINEPWAGDIYRDPLLAWPQVADKKNLAHVYDTLSTAIWNVDPCHNVFFESVTWDEWTVGFEAVPGGKGNEHRSVLSYHFYIPPDIEASVSFDYRMKDLKRLQCGGFLTEFSITSSNPSNVMDEANKHLQSWMAWDFKPYYDITGDSGSIWFSNGSINANVTALISRTYAQAVAGKTISMKYDSKTSTFVLSYVVTESCTSTITEIYLNEAQHYPGGFEVTISPSDAATWNKEDTNYITVTHKSVPAGMIIQVTVARK</sequence>
<organism evidence="8">
    <name type="scientific">Amphimedon queenslandica</name>
    <name type="common">Sponge</name>
    <dbReference type="NCBI Taxonomy" id="400682"/>
    <lineage>
        <taxon>Eukaryota</taxon>
        <taxon>Metazoa</taxon>
        <taxon>Porifera</taxon>
        <taxon>Demospongiae</taxon>
        <taxon>Heteroscleromorpha</taxon>
        <taxon>Haplosclerida</taxon>
        <taxon>Niphatidae</taxon>
        <taxon>Amphimedon</taxon>
    </lineage>
</organism>
<feature type="chain" id="PRO_5012462915" description="Glycoside hydrolase family 5 domain-containing protein" evidence="5">
    <location>
        <begin position="20"/>
        <end position="490"/>
    </location>
</feature>
<feature type="domain" description="Glycoside hydrolase family 5" evidence="6">
    <location>
        <begin position="62"/>
        <end position="371"/>
    </location>
</feature>
<gene>
    <name evidence="8" type="primary">100634050</name>
</gene>
<dbReference type="InterPro" id="IPR052066">
    <property type="entry name" value="Glycosphingolipid_Hydrolases"/>
</dbReference>
<dbReference type="eggNOG" id="ENOG502RS4Q">
    <property type="taxonomic scope" value="Eukaryota"/>
</dbReference>
<evidence type="ECO:0000313" key="8">
    <source>
        <dbReference type="EnsemblMetazoa" id="Aqu2.1.40794_001"/>
    </source>
</evidence>
<dbReference type="GO" id="GO:0016042">
    <property type="term" value="P:lipid catabolic process"/>
    <property type="evidence" value="ECO:0007669"/>
    <property type="project" value="UniProtKB-ARBA"/>
</dbReference>
<dbReference type="Proteomes" id="UP000007879">
    <property type="component" value="Unassembled WGS sequence"/>
</dbReference>
<evidence type="ECO:0000256" key="2">
    <source>
        <dbReference type="ARBA" id="ARBA00022801"/>
    </source>
</evidence>
<evidence type="ECO:0000259" key="6">
    <source>
        <dbReference type="Pfam" id="PF00150"/>
    </source>
</evidence>
<dbReference type="Pfam" id="PF18564">
    <property type="entry name" value="Glyco_hydro_5_C"/>
    <property type="match status" value="1"/>
</dbReference>
<evidence type="ECO:0008006" key="10">
    <source>
        <dbReference type="Google" id="ProtNLM"/>
    </source>
</evidence>
<evidence type="ECO:0000256" key="5">
    <source>
        <dbReference type="SAM" id="SignalP"/>
    </source>
</evidence>
<evidence type="ECO:0000256" key="3">
    <source>
        <dbReference type="ARBA" id="ARBA00023295"/>
    </source>
</evidence>
<dbReference type="GO" id="GO:0000272">
    <property type="term" value="P:polysaccharide catabolic process"/>
    <property type="evidence" value="ECO:0007669"/>
    <property type="project" value="InterPro"/>
</dbReference>
<keyword evidence="2 4" id="KW-0378">Hydrolase</keyword>
<keyword evidence="9" id="KW-1185">Reference proteome</keyword>
<feature type="domain" description="Glycoside hydrolase family 5 C-terminal" evidence="7">
    <location>
        <begin position="399"/>
        <end position="487"/>
    </location>
</feature>
<dbReference type="InterPro" id="IPR017853">
    <property type="entry name" value="GH"/>
</dbReference>